<evidence type="ECO:0000259" key="2">
    <source>
        <dbReference type="Pfam" id="PF00561"/>
    </source>
</evidence>
<dbReference type="GO" id="GO:0016787">
    <property type="term" value="F:hydrolase activity"/>
    <property type="evidence" value="ECO:0007669"/>
    <property type="project" value="UniProtKB-KW"/>
</dbReference>
<dbReference type="Pfam" id="PF00561">
    <property type="entry name" value="Abhydrolase_1"/>
    <property type="match status" value="1"/>
</dbReference>
<keyword evidence="4" id="KW-1185">Reference proteome</keyword>
<feature type="domain" description="AB hydrolase-1" evidence="2">
    <location>
        <begin position="27"/>
        <end position="272"/>
    </location>
</feature>
<dbReference type="EMBL" id="JAWJBA010000001">
    <property type="protein sequence ID" value="MDV2683610.1"/>
    <property type="molecule type" value="Genomic_DNA"/>
</dbReference>
<dbReference type="InterPro" id="IPR000639">
    <property type="entry name" value="Epox_hydrolase-like"/>
</dbReference>
<dbReference type="RefSeq" id="WP_317120912.1">
    <property type="nucleotide sequence ID" value="NZ_JAWJBA010000001.1"/>
</dbReference>
<dbReference type="Proteomes" id="UP001287282">
    <property type="component" value="Unassembled WGS sequence"/>
</dbReference>
<sequence>MKSIEFLYIKTNGITLHTAIAGPENGPLVILLHGFPEYWYGWRHQIEALGQAGYRVVVPDQRGYNLSEKPILVEEYKLDILRDDIIGLIEYLGYKKAKIVGHDWGGVIAWHLASSKPDYVEKLIILNSPHPAEFNRKRIYFPKQWLKSLYILFFQAPLLPEKFLQANEFNIMKKSLMNTSFQGAFSKKDLDEYTHAWSRPTALTSMLNWYRAIKKGTFAQVNTSLINVPVQVLWGYKDSFLSLKLAKQSVKRCTKAELILVEGTHWVHLEKPHIINELMIKYLSEG</sequence>
<evidence type="ECO:0000313" key="4">
    <source>
        <dbReference type="Proteomes" id="UP001287282"/>
    </source>
</evidence>
<proteinExistence type="predicted"/>
<protein>
    <submittedName>
        <fullName evidence="3">Alpha/beta hydrolase</fullName>
    </submittedName>
</protein>
<dbReference type="PANTHER" id="PTHR43329">
    <property type="entry name" value="EPOXIDE HYDROLASE"/>
    <property type="match status" value="1"/>
</dbReference>
<organism evidence="3 4">
    <name type="scientific">Alkalihalophilus lindianensis</name>
    <dbReference type="NCBI Taxonomy" id="1630542"/>
    <lineage>
        <taxon>Bacteria</taxon>
        <taxon>Bacillati</taxon>
        <taxon>Bacillota</taxon>
        <taxon>Bacilli</taxon>
        <taxon>Bacillales</taxon>
        <taxon>Bacillaceae</taxon>
        <taxon>Alkalihalophilus</taxon>
    </lineage>
</organism>
<dbReference type="PRINTS" id="PR00111">
    <property type="entry name" value="ABHYDROLASE"/>
</dbReference>
<dbReference type="PRINTS" id="PR00412">
    <property type="entry name" value="EPOXHYDRLASE"/>
</dbReference>
<evidence type="ECO:0000256" key="1">
    <source>
        <dbReference type="ARBA" id="ARBA00022801"/>
    </source>
</evidence>
<dbReference type="InterPro" id="IPR000073">
    <property type="entry name" value="AB_hydrolase_1"/>
</dbReference>
<evidence type="ECO:0000313" key="3">
    <source>
        <dbReference type="EMBL" id="MDV2683610.1"/>
    </source>
</evidence>
<name>A0ABU3X6U8_9BACI</name>
<dbReference type="Gene3D" id="3.40.50.1820">
    <property type="entry name" value="alpha/beta hydrolase"/>
    <property type="match status" value="1"/>
</dbReference>
<keyword evidence="1 3" id="KW-0378">Hydrolase</keyword>
<reference evidence="3 4" key="1">
    <citation type="submission" date="2023-10" db="EMBL/GenBank/DDBJ databases">
        <title>Screening of Alkalihalobacillus lindianensis BZ-TG-R113 and Its Alleviation of Salt Stress on Rapeseed Growth.</title>
        <authorList>
            <person name="Zhao B."/>
            <person name="Guo T."/>
        </authorList>
    </citation>
    <scope>NUCLEOTIDE SEQUENCE [LARGE SCALE GENOMIC DNA]</scope>
    <source>
        <strain evidence="3 4">BZ-TG-R113</strain>
    </source>
</reference>
<accession>A0ABU3X6U8</accession>
<dbReference type="SUPFAM" id="SSF53474">
    <property type="entry name" value="alpha/beta-Hydrolases"/>
    <property type="match status" value="1"/>
</dbReference>
<gene>
    <name evidence="3" type="ORF">RYX56_04380</name>
</gene>
<dbReference type="InterPro" id="IPR029058">
    <property type="entry name" value="AB_hydrolase_fold"/>
</dbReference>
<comment type="caution">
    <text evidence="3">The sequence shown here is derived from an EMBL/GenBank/DDBJ whole genome shotgun (WGS) entry which is preliminary data.</text>
</comment>